<dbReference type="EMBL" id="JAPTHD010000001">
    <property type="protein sequence ID" value="MDV5822917.1"/>
    <property type="molecule type" value="Genomic_DNA"/>
</dbReference>
<organism evidence="2 3">
    <name type="scientific">Sphingobium naphthae</name>
    <dbReference type="NCBI Taxonomy" id="1886786"/>
    <lineage>
        <taxon>Bacteria</taxon>
        <taxon>Pseudomonadati</taxon>
        <taxon>Pseudomonadota</taxon>
        <taxon>Alphaproteobacteria</taxon>
        <taxon>Sphingomonadales</taxon>
        <taxon>Sphingomonadaceae</taxon>
        <taxon>Sphingobium</taxon>
    </lineage>
</organism>
<keyword evidence="3" id="KW-1185">Reference proteome</keyword>
<proteinExistence type="predicted"/>
<accession>A0ABU3ZU61</accession>
<dbReference type="RefSeq" id="WP_317515988.1">
    <property type="nucleotide sequence ID" value="NZ_JAPTHD010000001.1"/>
</dbReference>
<evidence type="ECO:0000313" key="2">
    <source>
        <dbReference type="EMBL" id="MDV5822917.1"/>
    </source>
</evidence>
<keyword evidence="1" id="KW-0472">Membrane</keyword>
<evidence type="ECO:0000313" key="3">
    <source>
        <dbReference type="Proteomes" id="UP001185984"/>
    </source>
</evidence>
<keyword evidence="1" id="KW-1133">Transmembrane helix</keyword>
<name>A0ABU3ZU61_9SPHN</name>
<evidence type="ECO:0000256" key="1">
    <source>
        <dbReference type="SAM" id="Phobius"/>
    </source>
</evidence>
<keyword evidence="1" id="KW-0812">Transmembrane</keyword>
<gene>
    <name evidence="2" type="ORF">O0R41_04815</name>
</gene>
<protein>
    <submittedName>
        <fullName evidence="2">Uncharacterized protein</fullName>
    </submittedName>
</protein>
<dbReference type="Proteomes" id="UP001185984">
    <property type="component" value="Unassembled WGS sequence"/>
</dbReference>
<feature type="transmembrane region" description="Helical" evidence="1">
    <location>
        <begin position="12"/>
        <end position="30"/>
    </location>
</feature>
<sequence>MQPNADPPRFDMHPLAFGALCMIGAALWLGGFKLLTAACRATSGLWGLGQ</sequence>
<comment type="caution">
    <text evidence="2">The sequence shown here is derived from an EMBL/GenBank/DDBJ whole genome shotgun (WGS) entry which is preliminary data.</text>
</comment>
<reference evidence="3" key="1">
    <citation type="journal article" date="2022" name="J Environ Chem Eng">
        <title>Biodegradation of petroleum oil using a constructed nonpathogenic and heavy metal-tolerant bacterial consortium isolated from marine sponges.</title>
        <authorList>
            <person name="Dechsakulwatana C."/>
            <person name="Rungsihiranrut A."/>
            <person name="Muangchinda C."/>
            <person name="Ningthoujam R."/>
            <person name="Klankeo P."/>
            <person name="Pinyakong O."/>
        </authorList>
    </citation>
    <scope>NUCLEOTIDE SEQUENCE [LARGE SCALE GENOMIC DNA]</scope>
    <source>
        <strain evidence="3">MO2-4</strain>
    </source>
</reference>